<proteinExistence type="predicted"/>
<sequence length="57" mass="6560">MWLMLGVWQQSQGIVKGADRCSVFLWADEITSRTEYWESVKPFDVASRITSSGPPRR</sequence>
<dbReference type="Proteomes" id="UP000738349">
    <property type="component" value="Unassembled WGS sequence"/>
</dbReference>
<name>A0A9P9ILA7_9HYPO</name>
<evidence type="ECO:0000313" key="1">
    <source>
        <dbReference type="EMBL" id="KAH7124562.1"/>
    </source>
</evidence>
<comment type="caution">
    <text evidence="1">The sequence shown here is derived from an EMBL/GenBank/DDBJ whole genome shotgun (WGS) entry which is preliminary data.</text>
</comment>
<gene>
    <name evidence="1" type="ORF">EDB81DRAFT_811018</name>
</gene>
<protein>
    <submittedName>
        <fullName evidence="1">Uncharacterized protein</fullName>
    </submittedName>
</protein>
<evidence type="ECO:0000313" key="2">
    <source>
        <dbReference type="Proteomes" id="UP000738349"/>
    </source>
</evidence>
<dbReference type="AlphaFoldDB" id="A0A9P9ILA7"/>
<accession>A0A9P9ILA7</accession>
<keyword evidence="2" id="KW-1185">Reference proteome</keyword>
<dbReference type="EMBL" id="JAGMUV010000021">
    <property type="protein sequence ID" value="KAH7124562.1"/>
    <property type="molecule type" value="Genomic_DNA"/>
</dbReference>
<reference evidence="1" key="1">
    <citation type="journal article" date="2021" name="Nat. Commun.">
        <title>Genetic determinants of endophytism in the Arabidopsis root mycobiome.</title>
        <authorList>
            <person name="Mesny F."/>
            <person name="Miyauchi S."/>
            <person name="Thiergart T."/>
            <person name="Pickel B."/>
            <person name="Atanasova L."/>
            <person name="Karlsson M."/>
            <person name="Huettel B."/>
            <person name="Barry K.W."/>
            <person name="Haridas S."/>
            <person name="Chen C."/>
            <person name="Bauer D."/>
            <person name="Andreopoulos W."/>
            <person name="Pangilinan J."/>
            <person name="LaButti K."/>
            <person name="Riley R."/>
            <person name="Lipzen A."/>
            <person name="Clum A."/>
            <person name="Drula E."/>
            <person name="Henrissat B."/>
            <person name="Kohler A."/>
            <person name="Grigoriev I.V."/>
            <person name="Martin F.M."/>
            <person name="Hacquard S."/>
        </authorList>
    </citation>
    <scope>NUCLEOTIDE SEQUENCE</scope>
    <source>
        <strain evidence="1">MPI-CAGE-AT-0147</strain>
    </source>
</reference>
<organism evidence="1 2">
    <name type="scientific">Dactylonectria macrodidyma</name>
    <dbReference type="NCBI Taxonomy" id="307937"/>
    <lineage>
        <taxon>Eukaryota</taxon>
        <taxon>Fungi</taxon>
        <taxon>Dikarya</taxon>
        <taxon>Ascomycota</taxon>
        <taxon>Pezizomycotina</taxon>
        <taxon>Sordariomycetes</taxon>
        <taxon>Hypocreomycetidae</taxon>
        <taxon>Hypocreales</taxon>
        <taxon>Nectriaceae</taxon>
        <taxon>Dactylonectria</taxon>
    </lineage>
</organism>